<evidence type="ECO:0000313" key="1">
    <source>
        <dbReference type="EMBL" id="CAH1801688.1"/>
    </source>
</evidence>
<reference evidence="1" key="1">
    <citation type="submission" date="2022-03" db="EMBL/GenBank/DDBJ databases">
        <authorList>
            <person name="Martin C."/>
        </authorList>
    </citation>
    <scope>NUCLEOTIDE SEQUENCE</scope>
</reference>
<dbReference type="Proteomes" id="UP000749559">
    <property type="component" value="Unassembled WGS sequence"/>
</dbReference>
<accession>A0A8J1TK00</accession>
<gene>
    <name evidence="1" type="ORF">OFUS_LOCUS25455</name>
</gene>
<dbReference type="AlphaFoldDB" id="A0A8J1TK00"/>
<protein>
    <submittedName>
        <fullName evidence="1">Uncharacterized protein</fullName>
    </submittedName>
</protein>
<comment type="caution">
    <text evidence="1">The sequence shown here is derived from an EMBL/GenBank/DDBJ whole genome shotgun (WGS) entry which is preliminary data.</text>
</comment>
<sequence length="644" mass="74531">MFVLNFVYLQIQKMNSVMFLMFWVVALGHATDMILNEEYQVAFQPLHTLDLSKHVFKYMLGIRWPVKLDKFDFPELECSRSESGPLRLSETGPDVKMRIETCELAKSYSLVLKSDIQELENKLLELTNNVKVSLPGISSMKRQKRNIMGNLFGPIYNFMGLVSTKDIETIESQIKVLENGQSKLYDSGNQLRKGILSLGNLTDSRINNLLQTMSHNQENIKIAFSNVSMALDDVEYRITEVTSHLVQLRNLVNFIARAIHMQTRIISQIEMTYTSLLSGIDDIQRGNLPYVLIPPNQLEDIKNTVTEVLHDRLGEEYELTFNNTLKFYKFVKVIGTWTDKALYVIIDIPFHRKNGEFLLYAVHSQEMEIGESSKATVIRKLPSYLAIGKDHYVTLSDEEYLSCDKKHCHRPLVPLIINERECILNLFNKKQGLAAKSCKFDVIIKKLDDHVRIIDQYVFLSNVSGNLTMKCTEGMSRLCEEKLCIKVLPCNCFIDWNGDKIYFHPEACTLKMIRDPPRKNAAFLINYHANIIDWENAGNTLEGLKYPHLNELELVNPEVVDNQERIQLEKVIDNIKRQRSWFVKPDYNLFTFGKLQTGWVEFLQCILLMILVVAMIVLFILTYKYRRVILRLGKVMVSKQLVKK</sequence>
<proteinExistence type="predicted"/>
<keyword evidence="2" id="KW-1185">Reference proteome</keyword>
<evidence type="ECO:0000313" key="2">
    <source>
        <dbReference type="Proteomes" id="UP000749559"/>
    </source>
</evidence>
<dbReference type="EMBL" id="CAIIXF020000012">
    <property type="protein sequence ID" value="CAH1801688.1"/>
    <property type="molecule type" value="Genomic_DNA"/>
</dbReference>
<name>A0A8J1TK00_OWEFU</name>
<organism evidence="1 2">
    <name type="scientific">Owenia fusiformis</name>
    <name type="common">Polychaete worm</name>
    <dbReference type="NCBI Taxonomy" id="6347"/>
    <lineage>
        <taxon>Eukaryota</taxon>
        <taxon>Metazoa</taxon>
        <taxon>Spiralia</taxon>
        <taxon>Lophotrochozoa</taxon>
        <taxon>Annelida</taxon>
        <taxon>Polychaeta</taxon>
        <taxon>Sedentaria</taxon>
        <taxon>Canalipalpata</taxon>
        <taxon>Sabellida</taxon>
        <taxon>Oweniida</taxon>
        <taxon>Oweniidae</taxon>
        <taxon>Owenia</taxon>
    </lineage>
</organism>